<evidence type="ECO:0000313" key="3">
    <source>
        <dbReference type="Proteomes" id="UP000596145"/>
    </source>
</evidence>
<dbReference type="SUPFAM" id="SSF51905">
    <property type="entry name" value="FAD/NAD(P)-binding domain"/>
    <property type="match status" value="1"/>
</dbReference>
<dbReference type="Pfam" id="PF05834">
    <property type="entry name" value="Lycopene_cycl"/>
    <property type="match status" value="1"/>
</dbReference>
<proteinExistence type="predicted"/>
<protein>
    <submittedName>
        <fullName evidence="2">Lycopene cyclase</fullName>
    </submittedName>
</protein>
<dbReference type="RefSeq" id="WP_084036324.1">
    <property type="nucleotide sequence ID" value="NZ_CP066007.1"/>
</dbReference>
<feature type="region of interest" description="Disordered" evidence="1">
    <location>
        <begin position="179"/>
        <end position="200"/>
    </location>
</feature>
<sequence length="378" mass="41565">MKLAVIGLGPAGLAIAHRASVRGWQVAGWDPQPPPTHVLSVFADELPHWAASLPEQSVSSPVVYTHDRQRICLNRDYLVLDNPRVWKALTTFPVHREAVDADSVTAEDLGADIVIDARGTRDLFSSGTPVQVATDSYQRGQHETVFMDFRTDEPDHFLYTVPLANGDYLQQDTILATRTPSKGRRGNNCSSSGNNDGACGNGRTGTDVFIPLAPRAYTGPHVPYGSRAGFINPFTGYSIATSFRFADPTLDALEARSHHQQRSETRILDRFARLGKTTASSVRGDQEAVSPSPLFPWQTRRFRADEALSQRCLTCLLALPLETRRNVIESVFTLSPDLARNFLILGHPSATLKGMARIWIGLRDSTDKAKLVRAFATS</sequence>
<dbReference type="GeneID" id="92760089"/>
<dbReference type="InterPro" id="IPR036188">
    <property type="entry name" value="FAD/NAD-bd_sf"/>
</dbReference>
<evidence type="ECO:0000256" key="1">
    <source>
        <dbReference type="SAM" id="MobiDB-lite"/>
    </source>
</evidence>
<accession>A0A7T4EE58</accession>
<dbReference type="EMBL" id="CP066007">
    <property type="protein sequence ID" value="QQB45717.1"/>
    <property type="molecule type" value="Genomic_DNA"/>
</dbReference>
<dbReference type="Proteomes" id="UP000596145">
    <property type="component" value="Chromosome"/>
</dbReference>
<gene>
    <name evidence="2" type="ORF">I6I10_09460</name>
</gene>
<dbReference type="OrthoDB" id="537501at2"/>
<name>A0A7T4EE58_9CORY</name>
<evidence type="ECO:0000313" key="2">
    <source>
        <dbReference type="EMBL" id="QQB45717.1"/>
    </source>
</evidence>
<reference evidence="2 3" key="1">
    <citation type="submission" date="2020-12" db="EMBL/GenBank/DDBJ databases">
        <title>FDA dAtabase for Regulatory Grade micrObial Sequences (FDA-ARGOS): Supporting development and validation of Infectious Disease Dx tests.</title>
        <authorList>
            <person name="Sproer C."/>
            <person name="Gronow S."/>
            <person name="Severitt S."/>
            <person name="Schroder I."/>
            <person name="Tallon L."/>
            <person name="Sadzewicz L."/>
            <person name="Zhao X."/>
            <person name="Boylan J."/>
            <person name="Ott S."/>
            <person name="Bowen H."/>
            <person name="Vavikolanu K."/>
            <person name="Mehta A."/>
            <person name="Aluvathingal J."/>
            <person name="Nadendla S."/>
            <person name="Lowell S."/>
            <person name="Myers T."/>
            <person name="Yan Y."/>
            <person name="Sichtig H."/>
        </authorList>
    </citation>
    <scope>NUCLEOTIDE SEQUENCE [LARGE SCALE GENOMIC DNA]</scope>
    <source>
        <strain evidence="2 3">FDAARGOS_1053</strain>
    </source>
</reference>
<organism evidence="2 3">
    <name type="scientific">Corynebacterium glucuronolyticum</name>
    <dbReference type="NCBI Taxonomy" id="39791"/>
    <lineage>
        <taxon>Bacteria</taxon>
        <taxon>Bacillati</taxon>
        <taxon>Actinomycetota</taxon>
        <taxon>Actinomycetes</taxon>
        <taxon>Mycobacteriales</taxon>
        <taxon>Corynebacteriaceae</taxon>
        <taxon>Corynebacterium</taxon>
    </lineage>
</organism>
<dbReference type="AlphaFoldDB" id="A0A7T4EE58"/>
<feature type="compositionally biased region" description="Low complexity" evidence="1">
    <location>
        <begin position="186"/>
        <end position="198"/>
    </location>
</feature>